<dbReference type="FunFam" id="3.30.565.10:FF:000006">
    <property type="entry name" value="Sensor histidine kinase WalK"/>
    <property type="match status" value="1"/>
</dbReference>
<dbReference type="GO" id="GO:0000156">
    <property type="term" value="F:phosphorelay response regulator activity"/>
    <property type="evidence" value="ECO:0007669"/>
    <property type="project" value="TreeGrafter"/>
</dbReference>
<dbReference type="Gene3D" id="3.30.565.10">
    <property type="entry name" value="Histidine kinase-like ATPase, C-terminal domain"/>
    <property type="match status" value="1"/>
</dbReference>
<keyword evidence="17" id="KW-1185">Reference proteome</keyword>
<feature type="transmembrane region" description="Helical" evidence="13">
    <location>
        <begin position="7"/>
        <end position="30"/>
    </location>
</feature>
<evidence type="ECO:0000256" key="6">
    <source>
        <dbReference type="ARBA" id="ARBA00022679"/>
    </source>
</evidence>
<dbReference type="GO" id="GO:0005886">
    <property type="term" value="C:plasma membrane"/>
    <property type="evidence" value="ECO:0007669"/>
    <property type="project" value="UniProtKB-SubCell"/>
</dbReference>
<organism evidence="16 17">
    <name type="scientific">Cohnella nanjingensis</name>
    <dbReference type="NCBI Taxonomy" id="1387779"/>
    <lineage>
        <taxon>Bacteria</taxon>
        <taxon>Bacillati</taxon>
        <taxon>Bacillota</taxon>
        <taxon>Bacilli</taxon>
        <taxon>Bacillales</taxon>
        <taxon>Paenibacillaceae</taxon>
        <taxon>Cohnella</taxon>
    </lineage>
</organism>
<dbReference type="Pfam" id="PF00672">
    <property type="entry name" value="HAMP"/>
    <property type="match status" value="1"/>
</dbReference>
<comment type="subcellular location">
    <subcellularLocation>
        <location evidence="2">Cell membrane</location>
        <topology evidence="2">Multi-pass membrane protein</topology>
    </subcellularLocation>
</comment>
<dbReference type="PANTHER" id="PTHR42878:SF7">
    <property type="entry name" value="SENSOR HISTIDINE KINASE GLRK"/>
    <property type="match status" value="1"/>
</dbReference>
<dbReference type="Pfam" id="PF00512">
    <property type="entry name" value="HisKA"/>
    <property type="match status" value="1"/>
</dbReference>
<dbReference type="InterPro" id="IPR036890">
    <property type="entry name" value="HATPase_C_sf"/>
</dbReference>
<dbReference type="InterPro" id="IPR004358">
    <property type="entry name" value="Sig_transdc_His_kin-like_C"/>
</dbReference>
<evidence type="ECO:0000256" key="2">
    <source>
        <dbReference type="ARBA" id="ARBA00004651"/>
    </source>
</evidence>
<dbReference type="GO" id="GO:0005524">
    <property type="term" value="F:ATP binding"/>
    <property type="evidence" value="ECO:0007669"/>
    <property type="project" value="UniProtKB-KW"/>
</dbReference>
<dbReference type="InterPro" id="IPR036097">
    <property type="entry name" value="HisK_dim/P_sf"/>
</dbReference>
<feature type="region of interest" description="Disordered" evidence="12">
    <location>
        <begin position="492"/>
        <end position="520"/>
    </location>
</feature>
<evidence type="ECO:0000256" key="13">
    <source>
        <dbReference type="SAM" id="Phobius"/>
    </source>
</evidence>
<dbReference type="Gene3D" id="1.10.287.130">
    <property type="match status" value="1"/>
</dbReference>
<dbReference type="AlphaFoldDB" id="A0A7X0RWF3"/>
<evidence type="ECO:0000256" key="3">
    <source>
        <dbReference type="ARBA" id="ARBA00012438"/>
    </source>
</evidence>
<comment type="caution">
    <text evidence="16">The sequence shown here is derived from an EMBL/GenBank/DDBJ whole genome shotgun (WGS) entry which is preliminary data.</text>
</comment>
<gene>
    <name evidence="16" type="ORF">H7C19_29960</name>
</gene>
<dbReference type="SUPFAM" id="SSF47384">
    <property type="entry name" value="Homodimeric domain of signal transducing histidine kinase"/>
    <property type="match status" value="1"/>
</dbReference>
<dbReference type="CDD" id="cd00075">
    <property type="entry name" value="HATPase"/>
    <property type="match status" value="1"/>
</dbReference>
<dbReference type="SUPFAM" id="SSF55874">
    <property type="entry name" value="ATPase domain of HSP90 chaperone/DNA topoisomerase II/histidine kinase"/>
    <property type="match status" value="1"/>
</dbReference>
<dbReference type="InterPro" id="IPR050351">
    <property type="entry name" value="BphY/WalK/GraS-like"/>
</dbReference>
<feature type="compositionally biased region" description="Acidic residues" evidence="12">
    <location>
        <begin position="511"/>
        <end position="520"/>
    </location>
</feature>
<dbReference type="Proteomes" id="UP000547209">
    <property type="component" value="Unassembled WGS sequence"/>
</dbReference>
<dbReference type="PROSITE" id="PS50885">
    <property type="entry name" value="HAMP"/>
    <property type="match status" value="1"/>
</dbReference>
<dbReference type="PRINTS" id="PR00344">
    <property type="entry name" value="BCTRLSENSOR"/>
</dbReference>
<keyword evidence="11 13" id="KW-0472">Membrane</keyword>
<evidence type="ECO:0000256" key="7">
    <source>
        <dbReference type="ARBA" id="ARBA00022741"/>
    </source>
</evidence>
<dbReference type="PROSITE" id="PS50109">
    <property type="entry name" value="HIS_KIN"/>
    <property type="match status" value="1"/>
</dbReference>
<reference evidence="16 17" key="1">
    <citation type="submission" date="2020-08" db="EMBL/GenBank/DDBJ databases">
        <title>Cohnella phylogeny.</title>
        <authorList>
            <person name="Dunlap C."/>
        </authorList>
    </citation>
    <scope>NUCLEOTIDE SEQUENCE [LARGE SCALE GENOMIC DNA]</scope>
    <source>
        <strain evidence="16 17">DSM 28246</strain>
    </source>
</reference>
<evidence type="ECO:0000256" key="9">
    <source>
        <dbReference type="ARBA" id="ARBA00022840"/>
    </source>
</evidence>
<keyword evidence="5" id="KW-0597">Phosphoprotein</keyword>
<keyword evidence="8 16" id="KW-0418">Kinase</keyword>
<evidence type="ECO:0000256" key="4">
    <source>
        <dbReference type="ARBA" id="ARBA00022475"/>
    </source>
</evidence>
<protein>
    <recommendedName>
        <fullName evidence="3">histidine kinase</fullName>
        <ecNumber evidence="3">2.7.13.3</ecNumber>
    </recommendedName>
</protein>
<dbReference type="SMART" id="SM00304">
    <property type="entry name" value="HAMP"/>
    <property type="match status" value="1"/>
</dbReference>
<evidence type="ECO:0000256" key="12">
    <source>
        <dbReference type="SAM" id="MobiDB-lite"/>
    </source>
</evidence>
<evidence type="ECO:0000313" key="16">
    <source>
        <dbReference type="EMBL" id="MBB6674912.1"/>
    </source>
</evidence>
<keyword evidence="6" id="KW-0808">Transferase</keyword>
<keyword evidence="13" id="KW-0812">Transmembrane</keyword>
<sequence length="520" mass="57613">MSIRKKLILSYIAMIVIPVVLVAATAIAAFSSFGGGEAADKPQPPFQSQQLFAGEWSEGFLFAVVREPKLLADEPFLRAADERLAEMNMGLAVERDGRLLHLSEALAPSAQAAGSDGELLNALKAYTLERERDRDVGGPPWKAYYLQLGELSYSVDRQTVDGDTVYFLKNTSDRLRLFQRFFPLIPLALILGIVLTNGLLTYFVSRSIIRPLQALKRAAERIKDGELGETALVRRKDEIGEVGEAFEEMRLRLKESIALQLQYEDNRKELLSNISHDLKTPIAAIAGCVEGLRGGIADTPDKRVKYVDMIGRKAADMDRMIDELFLFSKLDLKREPFRFETIDLAGYLRRIAEEMTHDPQFKGVRIQLDAPEPGRAVPVTADREKLGRVIANIAANSLKFMDKDERELSISLKPGPSEAEVAVRIRDNGRGIGPEALPRVFERFYRADPSRNAAAGGSGLGLSIVRQLIEAHGGTVWAESEPGRGTTIAFTLKRAAQDEETSGDDVRPGGTEEEEEERDE</sequence>
<keyword evidence="10" id="KW-0902">Two-component regulatory system</keyword>
<dbReference type="CDD" id="cd00082">
    <property type="entry name" value="HisKA"/>
    <property type="match status" value="1"/>
</dbReference>
<proteinExistence type="predicted"/>
<dbReference type="Pfam" id="PF02518">
    <property type="entry name" value="HATPase_c"/>
    <property type="match status" value="1"/>
</dbReference>
<evidence type="ECO:0000256" key="8">
    <source>
        <dbReference type="ARBA" id="ARBA00022777"/>
    </source>
</evidence>
<dbReference type="SMART" id="SM00387">
    <property type="entry name" value="HATPase_c"/>
    <property type="match status" value="1"/>
</dbReference>
<dbReference type="CDD" id="cd06225">
    <property type="entry name" value="HAMP"/>
    <property type="match status" value="1"/>
</dbReference>
<keyword evidence="4" id="KW-1003">Cell membrane</keyword>
<dbReference type="GO" id="GO:0000155">
    <property type="term" value="F:phosphorelay sensor kinase activity"/>
    <property type="evidence" value="ECO:0007669"/>
    <property type="project" value="InterPro"/>
</dbReference>
<dbReference type="SMART" id="SM00388">
    <property type="entry name" value="HisKA"/>
    <property type="match status" value="1"/>
</dbReference>
<dbReference type="InterPro" id="IPR003661">
    <property type="entry name" value="HisK_dim/P_dom"/>
</dbReference>
<evidence type="ECO:0000256" key="1">
    <source>
        <dbReference type="ARBA" id="ARBA00000085"/>
    </source>
</evidence>
<keyword evidence="9" id="KW-0067">ATP-binding</keyword>
<dbReference type="PANTHER" id="PTHR42878">
    <property type="entry name" value="TWO-COMPONENT HISTIDINE KINASE"/>
    <property type="match status" value="1"/>
</dbReference>
<accession>A0A7X0RWF3</accession>
<evidence type="ECO:0000313" key="17">
    <source>
        <dbReference type="Proteomes" id="UP000547209"/>
    </source>
</evidence>
<dbReference type="GO" id="GO:0007234">
    <property type="term" value="P:osmosensory signaling via phosphorelay pathway"/>
    <property type="evidence" value="ECO:0007669"/>
    <property type="project" value="TreeGrafter"/>
</dbReference>
<feature type="domain" description="Histidine kinase" evidence="14">
    <location>
        <begin position="273"/>
        <end position="496"/>
    </location>
</feature>
<name>A0A7X0RWF3_9BACL</name>
<dbReference type="EMBL" id="JACJVP010000057">
    <property type="protein sequence ID" value="MBB6674912.1"/>
    <property type="molecule type" value="Genomic_DNA"/>
</dbReference>
<evidence type="ECO:0000259" key="14">
    <source>
        <dbReference type="PROSITE" id="PS50109"/>
    </source>
</evidence>
<keyword evidence="7" id="KW-0547">Nucleotide-binding</keyword>
<evidence type="ECO:0000256" key="5">
    <source>
        <dbReference type="ARBA" id="ARBA00022553"/>
    </source>
</evidence>
<evidence type="ECO:0000256" key="11">
    <source>
        <dbReference type="ARBA" id="ARBA00023136"/>
    </source>
</evidence>
<dbReference type="EC" id="2.7.13.3" evidence="3"/>
<dbReference type="InterPro" id="IPR003594">
    <property type="entry name" value="HATPase_dom"/>
</dbReference>
<feature type="domain" description="HAMP" evidence="15">
    <location>
        <begin position="206"/>
        <end position="258"/>
    </location>
</feature>
<dbReference type="InterPro" id="IPR003660">
    <property type="entry name" value="HAMP_dom"/>
</dbReference>
<evidence type="ECO:0000259" key="15">
    <source>
        <dbReference type="PROSITE" id="PS50885"/>
    </source>
</evidence>
<comment type="catalytic activity">
    <reaction evidence="1">
        <text>ATP + protein L-histidine = ADP + protein N-phospho-L-histidine.</text>
        <dbReference type="EC" id="2.7.13.3"/>
    </reaction>
</comment>
<dbReference type="GO" id="GO:0030295">
    <property type="term" value="F:protein kinase activator activity"/>
    <property type="evidence" value="ECO:0007669"/>
    <property type="project" value="TreeGrafter"/>
</dbReference>
<dbReference type="InterPro" id="IPR005467">
    <property type="entry name" value="His_kinase_dom"/>
</dbReference>
<dbReference type="Gene3D" id="6.10.340.10">
    <property type="match status" value="1"/>
</dbReference>
<keyword evidence="13" id="KW-1133">Transmembrane helix</keyword>
<evidence type="ECO:0000256" key="10">
    <source>
        <dbReference type="ARBA" id="ARBA00023012"/>
    </source>
</evidence>
<feature type="transmembrane region" description="Helical" evidence="13">
    <location>
        <begin position="181"/>
        <end position="204"/>
    </location>
</feature>
<dbReference type="SUPFAM" id="SSF158472">
    <property type="entry name" value="HAMP domain-like"/>
    <property type="match status" value="1"/>
</dbReference>